<proteinExistence type="predicted"/>
<gene>
    <name evidence="1" type="ORF">OTU49_002856</name>
</gene>
<dbReference type="AlphaFoldDB" id="A0AAW0XJZ4"/>
<name>A0AAW0XJZ4_CHEQU</name>
<organism evidence="1 2">
    <name type="scientific">Cherax quadricarinatus</name>
    <name type="common">Australian red claw crayfish</name>
    <dbReference type="NCBI Taxonomy" id="27406"/>
    <lineage>
        <taxon>Eukaryota</taxon>
        <taxon>Metazoa</taxon>
        <taxon>Ecdysozoa</taxon>
        <taxon>Arthropoda</taxon>
        <taxon>Crustacea</taxon>
        <taxon>Multicrustacea</taxon>
        <taxon>Malacostraca</taxon>
        <taxon>Eumalacostraca</taxon>
        <taxon>Eucarida</taxon>
        <taxon>Decapoda</taxon>
        <taxon>Pleocyemata</taxon>
        <taxon>Astacidea</taxon>
        <taxon>Parastacoidea</taxon>
        <taxon>Parastacidae</taxon>
        <taxon>Cherax</taxon>
    </lineage>
</organism>
<accession>A0AAW0XJZ4</accession>
<evidence type="ECO:0000313" key="2">
    <source>
        <dbReference type="Proteomes" id="UP001445076"/>
    </source>
</evidence>
<dbReference type="EMBL" id="JARKIK010000033">
    <property type="protein sequence ID" value="KAK8740328.1"/>
    <property type="molecule type" value="Genomic_DNA"/>
</dbReference>
<protein>
    <submittedName>
        <fullName evidence="1">Uncharacterized protein</fullName>
    </submittedName>
</protein>
<reference evidence="1 2" key="1">
    <citation type="journal article" date="2024" name="BMC Genomics">
        <title>Genome assembly of redclaw crayfish (Cherax quadricarinatus) provides insights into its immune adaptation and hypoxia tolerance.</title>
        <authorList>
            <person name="Liu Z."/>
            <person name="Zheng J."/>
            <person name="Li H."/>
            <person name="Fang K."/>
            <person name="Wang S."/>
            <person name="He J."/>
            <person name="Zhou D."/>
            <person name="Weng S."/>
            <person name="Chi M."/>
            <person name="Gu Z."/>
            <person name="He J."/>
            <person name="Li F."/>
            <person name="Wang M."/>
        </authorList>
    </citation>
    <scope>NUCLEOTIDE SEQUENCE [LARGE SCALE GENOMIC DNA]</scope>
    <source>
        <strain evidence="1">ZL_2023a</strain>
    </source>
</reference>
<evidence type="ECO:0000313" key="1">
    <source>
        <dbReference type="EMBL" id="KAK8740328.1"/>
    </source>
</evidence>
<dbReference type="Proteomes" id="UP001445076">
    <property type="component" value="Unassembled WGS sequence"/>
</dbReference>
<comment type="caution">
    <text evidence="1">The sequence shown here is derived from an EMBL/GenBank/DDBJ whole genome shotgun (WGS) entry which is preliminary data.</text>
</comment>
<sequence length="106" mass="11983">MESDGYESQKLFHVWNSRSEILKHLLLTIIPVIAATPSLDAQICCLCTKTCTRSSITFAHIHYVKQLVLNGVLLSTSLHRCVDPGWLPHRKGWEAESCTVTHRKVL</sequence>
<keyword evidence="2" id="KW-1185">Reference proteome</keyword>